<gene>
    <name evidence="1" type="ORF">MENT_LOCUS40528</name>
</gene>
<evidence type="ECO:0000313" key="2">
    <source>
        <dbReference type="Proteomes" id="UP000580250"/>
    </source>
</evidence>
<dbReference type="Proteomes" id="UP000580250">
    <property type="component" value="Unassembled WGS sequence"/>
</dbReference>
<organism evidence="1 2">
    <name type="scientific">Meloidogyne enterolobii</name>
    <name type="common">Root-knot nematode worm</name>
    <name type="synonym">Meloidogyne mayaguensis</name>
    <dbReference type="NCBI Taxonomy" id="390850"/>
    <lineage>
        <taxon>Eukaryota</taxon>
        <taxon>Metazoa</taxon>
        <taxon>Ecdysozoa</taxon>
        <taxon>Nematoda</taxon>
        <taxon>Chromadorea</taxon>
        <taxon>Rhabditida</taxon>
        <taxon>Tylenchina</taxon>
        <taxon>Tylenchomorpha</taxon>
        <taxon>Tylenchoidea</taxon>
        <taxon>Meloidogynidae</taxon>
        <taxon>Meloidogyninae</taxon>
        <taxon>Meloidogyne</taxon>
    </lineage>
</organism>
<comment type="caution">
    <text evidence="1">The sequence shown here is derived from an EMBL/GenBank/DDBJ whole genome shotgun (WGS) entry which is preliminary data.</text>
</comment>
<accession>A0A6V7WLN2</accession>
<protein>
    <submittedName>
        <fullName evidence="1">Uncharacterized protein</fullName>
    </submittedName>
</protein>
<reference evidence="1 2" key="1">
    <citation type="submission" date="2020-08" db="EMBL/GenBank/DDBJ databases">
        <authorList>
            <person name="Koutsovoulos G."/>
            <person name="Danchin GJ E."/>
        </authorList>
    </citation>
    <scope>NUCLEOTIDE SEQUENCE [LARGE SCALE GENOMIC DNA]</scope>
</reference>
<dbReference type="AlphaFoldDB" id="A0A6V7WLN2"/>
<proteinExistence type="predicted"/>
<sequence>MYVYVGATQVPLPSCRGHKFWTVPDSEGAFKLKTIYTVLINM</sequence>
<name>A0A6V7WLN2_MELEN</name>
<dbReference type="EMBL" id="CAJEWN010000661">
    <property type="protein sequence ID" value="CAD2187913.1"/>
    <property type="molecule type" value="Genomic_DNA"/>
</dbReference>
<evidence type="ECO:0000313" key="1">
    <source>
        <dbReference type="EMBL" id="CAD2187913.1"/>
    </source>
</evidence>